<keyword evidence="2" id="KW-0812">Transmembrane</keyword>
<evidence type="ECO:0000313" key="3">
    <source>
        <dbReference type="EMBL" id="MBB5061212.1"/>
    </source>
</evidence>
<evidence type="ECO:0000256" key="2">
    <source>
        <dbReference type="SAM" id="Phobius"/>
    </source>
</evidence>
<name>A0A7W7ZK14_9BACT</name>
<dbReference type="Proteomes" id="UP000540989">
    <property type="component" value="Unassembled WGS sequence"/>
</dbReference>
<evidence type="ECO:0000313" key="4">
    <source>
        <dbReference type="Proteomes" id="UP000540989"/>
    </source>
</evidence>
<evidence type="ECO:0000256" key="1">
    <source>
        <dbReference type="SAM" id="MobiDB-lite"/>
    </source>
</evidence>
<feature type="region of interest" description="Disordered" evidence="1">
    <location>
        <begin position="57"/>
        <end position="76"/>
    </location>
</feature>
<dbReference type="AlphaFoldDB" id="A0A7W7ZK14"/>
<accession>A0A7W7ZK14</accession>
<feature type="transmembrane region" description="Helical" evidence="2">
    <location>
        <begin position="6"/>
        <end position="25"/>
    </location>
</feature>
<organism evidence="3 4">
    <name type="scientific">Granulicella aggregans</name>
    <dbReference type="NCBI Taxonomy" id="474949"/>
    <lineage>
        <taxon>Bacteria</taxon>
        <taxon>Pseudomonadati</taxon>
        <taxon>Acidobacteriota</taxon>
        <taxon>Terriglobia</taxon>
        <taxon>Terriglobales</taxon>
        <taxon>Acidobacteriaceae</taxon>
        <taxon>Granulicella</taxon>
    </lineage>
</organism>
<dbReference type="EMBL" id="JACHIP010000031">
    <property type="protein sequence ID" value="MBB5061212.1"/>
    <property type="molecule type" value="Genomic_DNA"/>
</dbReference>
<keyword evidence="2" id="KW-1133">Transmembrane helix</keyword>
<keyword evidence="4" id="KW-1185">Reference proteome</keyword>
<reference evidence="3 4" key="1">
    <citation type="submission" date="2020-08" db="EMBL/GenBank/DDBJ databases">
        <title>Genomic Encyclopedia of Type Strains, Phase IV (KMG-V): Genome sequencing to study the core and pangenomes of soil and plant-associated prokaryotes.</title>
        <authorList>
            <person name="Whitman W."/>
        </authorList>
    </citation>
    <scope>NUCLEOTIDE SEQUENCE [LARGE SCALE GENOMIC DNA]</scope>
    <source>
        <strain evidence="3 4">M8UP14</strain>
    </source>
</reference>
<sequence length="76" mass="8438">MDYGYMSLIALLFVVVLGILGTALFNRQRNVRRSQIALARLNGALAAIQNLSLTFDPYDTSDVPERSTPKRARVTP</sequence>
<proteinExistence type="predicted"/>
<protein>
    <submittedName>
        <fullName evidence="3">Uncharacterized protein</fullName>
    </submittedName>
</protein>
<keyword evidence="2" id="KW-0472">Membrane</keyword>
<gene>
    <name evidence="3" type="ORF">HDF16_005948</name>
</gene>
<comment type="caution">
    <text evidence="3">The sequence shown here is derived from an EMBL/GenBank/DDBJ whole genome shotgun (WGS) entry which is preliminary data.</text>
</comment>